<dbReference type="InterPro" id="IPR005467">
    <property type="entry name" value="His_kinase_dom"/>
</dbReference>
<evidence type="ECO:0000256" key="2">
    <source>
        <dbReference type="ARBA" id="ARBA00012438"/>
    </source>
</evidence>
<dbReference type="GO" id="GO:0000155">
    <property type="term" value="F:phosphorelay sensor kinase activity"/>
    <property type="evidence" value="ECO:0007669"/>
    <property type="project" value="InterPro"/>
</dbReference>
<evidence type="ECO:0000256" key="5">
    <source>
        <dbReference type="ARBA" id="ARBA00022777"/>
    </source>
</evidence>
<keyword evidence="3" id="KW-0597">Phosphoprotein</keyword>
<dbReference type="InterPro" id="IPR036097">
    <property type="entry name" value="HisK_dim/P_sf"/>
</dbReference>
<dbReference type="AlphaFoldDB" id="K0IKI6"/>
<dbReference type="Gene3D" id="3.30.565.10">
    <property type="entry name" value="Histidine kinase-like ATPase, C-terminal domain"/>
    <property type="match status" value="1"/>
</dbReference>
<name>K0IKI6_NITGG</name>
<dbReference type="Proteomes" id="UP000008037">
    <property type="component" value="Chromosome"/>
</dbReference>
<keyword evidence="8" id="KW-1185">Reference proteome</keyword>
<dbReference type="InterPro" id="IPR004358">
    <property type="entry name" value="Sig_transdc_His_kin-like_C"/>
</dbReference>
<dbReference type="EMBL" id="CP002408">
    <property type="protein sequence ID" value="AFU59788.1"/>
    <property type="molecule type" value="Genomic_DNA"/>
</dbReference>
<dbReference type="InParanoid" id="K0IKI6"/>
<dbReference type="Gene3D" id="3.30.870.10">
    <property type="entry name" value="Endonuclease Chain A"/>
    <property type="match status" value="1"/>
</dbReference>
<dbReference type="InterPro" id="IPR003594">
    <property type="entry name" value="HATPase_dom"/>
</dbReference>
<comment type="catalytic activity">
    <reaction evidence="1">
        <text>ATP + protein L-histidine = ADP + protein N-phospho-L-histidine.</text>
        <dbReference type="EC" id="2.7.13.3"/>
    </reaction>
</comment>
<dbReference type="SUPFAM" id="SSF47384">
    <property type="entry name" value="Homodimeric domain of signal transducing histidine kinase"/>
    <property type="match status" value="1"/>
</dbReference>
<dbReference type="STRING" id="1237085.Ngar_c28690"/>
<protein>
    <recommendedName>
        <fullName evidence="2">histidine kinase</fullName>
        <ecNumber evidence="2">2.7.13.3</ecNumber>
    </recommendedName>
</protein>
<dbReference type="SMART" id="SM00388">
    <property type="entry name" value="HisKA"/>
    <property type="match status" value="1"/>
</dbReference>
<dbReference type="Pfam" id="PF02518">
    <property type="entry name" value="HATPase_c"/>
    <property type="match status" value="1"/>
</dbReference>
<evidence type="ECO:0000256" key="1">
    <source>
        <dbReference type="ARBA" id="ARBA00000085"/>
    </source>
</evidence>
<dbReference type="BioCyc" id="CNIT1237085:G1324-2869-MONOMER"/>
<dbReference type="KEGG" id="nga:Ngar_c28690"/>
<keyword evidence="4" id="KW-0808">Transferase</keyword>
<dbReference type="CDD" id="cd00082">
    <property type="entry name" value="HisKA"/>
    <property type="match status" value="1"/>
</dbReference>
<proteinExistence type="predicted"/>
<evidence type="ECO:0000256" key="3">
    <source>
        <dbReference type="ARBA" id="ARBA00022553"/>
    </source>
</evidence>
<accession>K0IKI6</accession>
<feature type="domain" description="Histidine kinase" evidence="6">
    <location>
        <begin position="213"/>
        <end position="428"/>
    </location>
</feature>
<dbReference type="PRINTS" id="PR00344">
    <property type="entry name" value="BCTRLSENSOR"/>
</dbReference>
<dbReference type="InterPro" id="IPR003661">
    <property type="entry name" value="HisK_dim/P_dom"/>
</dbReference>
<evidence type="ECO:0000259" key="6">
    <source>
        <dbReference type="PROSITE" id="PS50109"/>
    </source>
</evidence>
<gene>
    <name evidence="7" type="ordered locus">Ngar_c28690</name>
</gene>
<evidence type="ECO:0000313" key="8">
    <source>
        <dbReference type="Proteomes" id="UP000008037"/>
    </source>
</evidence>
<dbReference type="PANTHER" id="PTHR43547">
    <property type="entry name" value="TWO-COMPONENT HISTIDINE KINASE"/>
    <property type="match status" value="1"/>
</dbReference>
<dbReference type="Gene3D" id="1.10.287.130">
    <property type="match status" value="1"/>
</dbReference>
<dbReference type="HOGENOM" id="CLU_640330_0_0_2"/>
<organism evidence="7 8">
    <name type="scientific">Nitrososphaera gargensis (strain Ga9.2)</name>
    <dbReference type="NCBI Taxonomy" id="1237085"/>
    <lineage>
        <taxon>Archaea</taxon>
        <taxon>Nitrososphaerota</taxon>
        <taxon>Nitrososphaeria</taxon>
        <taxon>Nitrososphaerales</taxon>
        <taxon>Nitrososphaeraceae</taxon>
        <taxon>Nitrososphaera</taxon>
    </lineage>
</organism>
<dbReference type="SMART" id="SM00387">
    <property type="entry name" value="HATPase_c"/>
    <property type="match status" value="1"/>
</dbReference>
<evidence type="ECO:0000256" key="4">
    <source>
        <dbReference type="ARBA" id="ARBA00022679"/>
    </source>
</evidence>
<evidence type="ECO:0000313" key="7">
    <source>
        <dbReference type="EMBL" id="AFU59788.1"/>
    </source>
</evidence>
<sequence length="428" mass="48311">MKRSNFLVLFFIAYYIVVQPCNRNLSLESSNDKIARVITGIEVIQDPHDIQRLYTSLVQSAREEILLLLPTTSAFLREQKIGIVQSLQNAATRGVSVKVLTPTNEKIPPTMEAMFHNKDGNIEVRTIRHKSAIRGSHEARTKILVIDRKEYLVVELKDDSKETFVDAVRLAIYSTTQSTANSYITLFESLWEQSELYEQLEAHDKMQREFINIAAHELRTPIQPIIGMIDLLQAGFEKGSKESKITKEQLELIARNAIRLERLATSILEVARIESNSFSLNKERFDINEKIRNVIRDIKGLSSFGKKLKIRFEAGEPLFVEADKTRIFEVVSNLIGNAIKFTDEGTVTVKAEKQGGDVQVQVRDTGSGIDPEIMPKLFTKFATKSKQGTGLGLYISKKIIEAHGGRIWAQNNEDGRGATFSFTLPLLL</sequence>
<dbReference type="PANTHER" id="PTHR43547:SF2">
    <property type="entry name" value="HYBRID SIGNAL TRANSDUCTION HISTIDINE KINASE C"/>
    <property type="match status" value="1"/>
</dbReference>
<dbReference type="PROSITE" id="PS50109">
    <property type="entry name" value="HIS_KIN"/>
    <property type="match status" value="1"/>
</dbReference>
<dbReference type="FunFam" id="3.30.565.10:FF:000006">
    <property type="entry name" value="Sensor histidine kinase WalK"/>
    <property type="match status" value="1"/>
</dbReference>
<reference evidence="7 8" key="1">
    <citation type="journal article" date="2012" name="Environ. Microbiol.">
        <title>The genome of the ammonia-oxidizing Candidatus Nitrososphaera gargensis: insights into metabolic versatility and environmental adaptations.</title>
        <authorList>
            <person name="Spang A."/>
            <person name="Poehlein A."/>
            <person name="Offre P."/>
            <person name="Zumbragel S."/>
            <person name="Haider S."/>
            <person name="Rychlik N."/>
            <person name="Nowka B."/>
            <person name="Schmeisser C."/>
            <person name="Lebedeva E.V."/>
            <person name="Rattei T."/>
            <person name="Bohm C."/>
            <person name="Schmid M."/>
            <person name="Galushko A."/>
            <person name="Hatzenpichler R."/>
            <person name="Weinmaier T."/>
            <person name="Daniel R."/>
            <person name="Schleper C."/>
            <person name="Spieck E."/>
            <person name="Streit W."/>
            <person name="Wagner M."/>
        </authorList>
    </citation>
    <scope>NUCLEOTIDE SEQUENCE [LARGE SCALE GENOMIC DNA]</scope>
    <source>
        <strain evidence="8">Ga9.2</strain>
    </source>
</reference>
<dbReference type="EC" id="2.7.13.3" evidence="2"/>
<dbReference type="SUPFAM" id="SSF55874">
    <property type="entry name" value="ATPase domain of HSP90 chaperone/DNA topoisomerase II/histidine kinase"/>
    <property type="match status" value="1"/>
</dbReference>
<dbReference type="SUPFAM" id="SSF56024">
    <property type="entry name" value="Phospholipase D/nuclease"/>
    <property type="match status" value="1"/>
</dbReference>
<dbReference type="Pfam" id="PF00512">
    <property type="entry name" value="HisKA"/>
    <property type="match status" value="1"/>
</dbReference>
<dbReference type="InterPro" id="IPR036890">
    <property type="entry name" value="HATPase_C_sf"/>
</dbReference>
<keyword evidence="5 7" id="KW-0418">Kinase</keyword>